<dbReference type="AlphaFoldDB" id="A0A1I7BQP0"/>
<dbReference type="EMBL" id="FPAS01000006">
    <property type="protein sequence ID" value="SFT89443.1"/>
    <property type="molecule type" value="Genomic_DNA"/>
</dbReference>
<gene>
    <name evidence="1" type="ORF">SAMN05216474_2999</name>
</gene>
<protein>
    <submittedName>
        <fullName evidence="1">Uncharacterized protein</fullName>
    </submittedName>
</protein>
<evidence type="ECO:0000313" key="1">
    <source>
        <dbReference type="EMBL" id="SFT89443.1"/>
    </source>
</evidence>
<name>A0A1I7BQP0_9FLAO</name>
<dbReference type="STRING" id="477690.SAMN05216474_2999"/>
<proteinExistence type="predicted"/>
<dbReference type="PROSITE" id="PS51257">
    <property type="entry name" value="PROKAR_LIPOPROTEIN"/>
    <property type="match status" value="1"/>
</dbReference>
<dbReference type="OrthoDB" id="1110028at2"/>
<organism evidence="1 2">
    <name type="scientific">Lishizhenia tianjinensis</name>
    <dbReference type="NCBI Taxonomy" id="477690"/>
    <lineage>
        <taxon>Bacteria</taxon>
        <taxon>Pseudomonadati</taxon>
        <taxon>Bacteroidota</taxon>
        <taxon>Flavobacteriia</taxon>
        <taxon>Flavobacteriales</taxon>
        <taxon>Crocinitomicaceae</taxon>
        <taxon>Lishizhenia</taxon>
    </lineage>
</organism>
<evidence type="ECO:0000313" key="2">
    <source>
        <dbReference type="Proteomes" id="UP000236454"/>
    </source>
</evidence>
<dbReference type="Proteomes" id="UP000236454">
    <property type="component" value="Unassembled WGS sequence"/>
</dbReference>
<accession>A0A1I7BQP0</accession>
<sequence length="563" mass="61361">MKKYPLSYFILPLLLVGIIVSCKKETFEVDKLDLSEADPSFAIPLAKATINLGDLEKEFDEGELIYNDADELFRLVYRQNIFEFNAGELIELPSQNLNYAVSVPPSTVTAFSFAPAGTSVNFGETLSETFAFSNGEEVDSIRLSSGTLNIDAFTDMQHDVTLNISIPYLKQNGNSFNTTVDLSFQGSTPTQEMLNIDLSNYVMDLTKGGQTNNELEVVVDVTLTKTGQPYTGTESISFDLNLDLTGFESIFGYFGNFQNIVAQDTQDLPVFNNFISGDLHFADPQLNLYIRSSAGLPLGINFSGLYDGNSGSSQSLGGPGLTNIPTIPGASFLGDTADFFHSINNGNTTPSLSQLIDASPDNIVYELAAETNPDGFSQNFLSSDAMAWGDVEVILPIFGYAYNFSFQDTSDLDLGEALDLDPESNFDDKDVNRATIRIISDNGLPLALGAQIYFLDENDVVLDSLFANPSLDNLIPAGIVDVSLPVTDPNYGKVVESSRRITDVPLNNGQLQNLISGGTKKVVYRANLNTTNADQQQDVKFYPEYELTVSLSAKINLNVNLSN</sequence>
<reference evidence="1 2" key="1">
    <citation type="submission" date="2016-10" db="EMBL/GenBank/DDBJ databases">
        <authorList>
            <person name="de Groot N.N."/>
        </authorList>
    </citation>
    <scope>NUCLEOTIDE SEQUENCE [LARGE SCALE GENOMIC DNA]</scope>
    <source>
        <strain evidence="1 2">CGMCC 1.7005</strain>
    </source>
</reference>
<dbReference type="RefSeq" id="WP_090252743.1">
    <property type="nucleotide sequence ID" value="NZ_FPAS01000006.1"/>
</dbReference>
<keyword evidence="2" id="KW-1185">Reference proteome</keyword>